<feature type="compositionally biased region" description="Low complexity" evidence="1">
    <location>
        <begin position="332"/>
        <end position="343"/>
    </location>
</feature>
<dbReference type="AlphaFoldDB" id="A0A815A094"/>
<feature type="compositionally biased region" description="Polar residues" evidence="1">
    <location>
        <begin position="304"/>
        <end position="317"/>
    </location>
</feature>
<protein>
    <submittedName>
        <fullName evidence="2">Uncharacterized protein</fullName>
    </submittedName>
</protein>
<feature type="compositionally biased region" description="Low complexity" evidence="1">
    <location>
        <begin position="164"/>
        <end position="180"/>
    </location>
</feature>
<evidence type="ECO:0000313" key="3">
    <source>
        <dbReference type="Proteomes" id="UP000663832"/>
    </source>
</evidence>
<sequence length="625" mass="69913">MVSKTQPAIPPPPIHLETIYEESGSSLTSSVVDIHHQSRNHQKLSIYNSNQTTHGLISARSIPSVDVHRRRRTSEYQQKPPIEVRYRDGSKRYIQPLLPTTPMIMNRRKYSHSSRHDSSSSIKNNIKYRQIFNITPKKKKKLPEQSKIILTIITAEDLSQAGITPPSTSSPDESETLTLTKSQSNSSLDTLKTVKDISLKDTVAVPIERLSLATVPSNVSSTAPVIDISVSNLLFPPPPYQKDSQHQHQQQKLRHPLEIDTIRSHSLPPTQNHFPSSSSSSSSSTQQKSTSNQVPPVNALPPTSKKTFPSLQITVTGDENEKGSSSKRSLQNNTSTNSSKTNNETMDSDYKQSLRPHATILGTSGSRSAFRPFHKSTAFNSQTGIVSNLNSRSQISKHQMLQNLSQLQPQQTQSQHLVLSSQTYSQQYPQKLSSDPMRFALQSSSFLSDRRSMSSDPPPKQTVSSFLSNQILSDKIMSLTSQMNTSNHPQQNIINFIDNSLNQTIISKEQSPDGQVHMVTVDPNLQWHSVTSKSLYDVPRLSKKYSDIPLRITIPEGTPTHNQKLLHKHDVALEKRLLDAGLSPETIALYERILEVADIRQMGRIPPSEIIDQYHNKSLLSVVKY</sequence>
<feature type="region of interest" description="Disordered" evidence="1">
    <location>
        <begin position="161"/>
        <end position="185"/>
    </location>
</feature>
<comment type="caution">
    <text evidence="2">The sequence shown here is derived from an EMBL/GenBank/DDBJ whole genome shotgun (WGS) entry which is preliminary data.</text>
</comment>
<gene>
    <name evidence="2" type="ORF">QVE165_LOCUS28363</name>
</gene>
<dbReference type="OrthoDB" id="10041587at2759"/>
<proteinExistence type="predicted"/>
<feature type="compositionally biased region" description="Low complexity" evidence="1">
    <location>
        <begin position="276"/>
        <end position="291"/>
    </location>
</feature>
<dbReference type="Proteomes" id="UP000663832">
    <property type="component" value="Unassembled WGS sequence"/>
</dbReference>
<evidence type="ECO:0000256" key="1">
    <source>
        <dbReference type="SAM" id="MobiDB-lite"/>
    </source>
</evidence>
<organism evidence="2 3">
    <name type="scientific">Adineta steineri</name>
    <dbReference type="NCBI Taxonomy" id="433720"/>
    <lineage>
        <taxon>Eukaryota</taxon>
        <taxon>Metazoa</taxon>
        <taxon>Spiralia</taxon>
        <taxon>Gnathifera</taxon>
        <taxon>Rotifera</taxon>
        <taxon>Eurotatoria</taxon>
        <taxon>Bdelloidea</taxon>
        <taxon>Adinetida</taxon>
        <taxon>Adinetidae</taxon>
        <taxon>Adineta</taxon>
    </lineage>
</organism>
<keyword evidence="3" id="KW-1185">Reference proteome</keyword>
<evidence type="ECO:0000313" key="2">
    <source>
        <dbReference type="EMBL" id="CAF1248363.1"/>
    </source>
</evidence>
<reference evidence="2" key="1">
    <citation type="submission" date="2021-02" db="EMBL/GenBank/DDBJ databases">
        <authorList>
            <person name="Nowell W R."/>
        </authorList>
    </citation>
    <scope>NUCLEOTIDE SEQUENCE</scope>
</reference>
<dbReference type="EMBL" id="CAJNOM010000221">
    <property type="protein sequence ID" value="CAF1248363.1"/>
    <property type="molecule type" value="Genomic_DNA"/>
</dbReference>
<accession>A0A815A094</accession>
<name>A0A815A094_9BILA</name>
<feature type="region of interest" description="Disordered" evidence="1">
    <location>
        <begin position="264"/>
        <end position="350"/>
    </location>
</feature>